<protein>
    <recommendedName>
        <fullName evidence="6">Alpha-1,2-Mannosidase</fullName>
    </recommendedName>
</protein>
<evidence type="ECO:0008006" key="6">
    <source>
        <dbReference type="Google" id="ProtNLM"/>
    </source>
</evidence>
<feature type="region of interest" description="Disordered" evidence="3">
    <location>
        <begin position="96"/>
        <end position="129"/>
    </location>
</feature>
<evidence type="ECO:0000256" key="2">
    <source>
        <dbReference type="SAM" id="Coils"/>
    </source>
</evidence>
<reference evidence="4" key="1">
    <citation type="submission" date="2021-06" db="EMBL/GenBank/DDBJ databases">
        <authorList>
            <person name="Hodson N. C."/>
            <person name="Mongue J. A."/>
            <person name="Jaron S. K."/>
        </authorList>
    </citation>
    <scope>NUCLEOTIDE SEQUENCE</scope>
</reference>
<dbReference type="InterPro" id="IPR001382">
    <property type="entry name" value="Glyco_hydro_47"/>
</dbReference>
<dbReference type="GO" id="GO:0004571">
    <property type="term" value="F:mannosyl-oligosaccharide 1,2-alpha-mannosidase activity"/>
    <property type="evidence" value="ECO:0007669"/>
    <property type="project" value="InterPro"/>
</dbReference>
<sequence length="927" mass="104005">MHVGSFTYVIDVQSMFIHKVGMDAVIARLAEVMKTLNELKEENSILRKEIFGVGVSAFSSQSMGLMENKTLREIVEETQFQVKALNTKFSNYEEQNVHSEMSNSMDGVNQRSTGNGQDRRRSEESEEEIQVAEIRSKTIAEERNWMKATFNELKPFQTIEDGESFGGRTVQNISSSFNGSGTETCAITMKFSNYLDYALTDKYYVDRIMRTSTIDGHTSEVISGVNGRYNRCSLACSFEVSRLLSLIVYCDVDLNGNISFAIGLTPPDVDPRRDIEKLLSTLKKMSNVPEVWIQQRNSTQPSNVPLELFVNHGNFIARGHMTVCPRSIVHVEILEMIGVIGLPYSQPRRRARIVNGESIKPHFLKGTSGMISRSAGRYGRVACNIEIINCLTVNLLLRSQFNRNCEYNAEIPLEVRSCQREEFFAANNSGNVEAMFSYEIVSTDFAFVVGMHVGDEFNHTYNSFRAAFLQLPAVSGPDELQSLMFPHHSHWKTHRHRKYATAEEGVQLIQMGNIRAEIITDDEGRLGRLYGGIYGDSKIGATIIDSLDTLFIMGFYEEYIKGRNWVSENFDFKTVKTSVSLFETNIRILGGFLTAYALTRDDLYLDQANAVGQLLLPAFDTPSGFPFDRINPATGATGGGATTSMAGLGLLHLEFAYLSEITANPIYLDKVSKIRQNLWDLEKPNGLYPNTVNIQTGRFSDSHVSMGAGADSFYEYLLKSWIQTQDREARQMYDEAMDAFVANDLVRVSKQSHLLYIGELSGARIDDVGSHLEFFAGGMFALGSVTTDPTIPGYGNRDHDMEIGQNFTNTCHESYIRSDSHIGPEVFRFTDTAEAVAVNDGEKDWAWDSAQAIEKYTKAGSGRGYSGLRNVYSSAPVQDDVQQTFFLAETLKYLYLVFSTDDLIDLDKWVFNTECHPLPVKGKNPMF</sequence>
<keyword evidence="1" id="KW-0479">Metal-binding</keyword>
<dbReference type="Proteomes" id="UP000708208">
    <property type="component" value="Unassembled WGS sequence"/>
</dbReference>
<evidence type="ECO:0000256" key="1">
    <source>
        <dbReference type="PIRSR" id="PIRSR601382-2"/>
    </source>
</evidence>
<keyword evidence="1" id="KW-0106">Calcium</keyword>
<feature type="compositionally biased region" description="Polar residues" evidence="3">
    <location>
        <begin position="96"/>
        <end position="116"/>
    </location>
</feature>
<comment type="cofactor">
    <cofactor evidence="1">
        <name>Ca(2+)</name>
        <dbReference type="ChEBI" id="CHEBI:29108"/>
    </cofactor>
</comment>
<dbReference type="InterPro" id="IPR050749">
    <property type="entry name" value="Glycosyl_Hydrolase_47"/>
</dbReference>
<feature type="binding site" evidence="1">
    <location>
        <position position="913"/>
    </location>
    <ligand>
        <name>Ca(2+)</name>
        <dbReference type="ChEBI" id="CHEBI:29108"/>
    </ligand>
</feature>
<dbReference type="OrthoDB" id="8118055at2759"/>
<dbReference type="PANTHER" id="PTHR11742:SF6">
    <property type="entry name" value="MANNOSYL-OLIGOSACCHARIDE ALPHA-1,2-MANNOSIDASE IA-RELATED"/>
    <property type="match status" value="1"/>
</dbReference>
<keyword evidence="5" id="KW-1185">Reference proteome</keyword>
<dbReference type="GO" id="GO:0005509">
    <property type="term" value="F:calcium ion binding"/>
    <property type="evidence" value="ECO:0007669"/>
    <property type="project" value="InterPro"/>
</dbReference>
<keyword evidence="2" id="KW-0175">Coiled coil</keyword>
<dbReference type="AlphaFoldDB" id="A0A8J2KWY8"/>
<evidence type="ECO:0000256" key="3">
    <source>
        <dbReference type="SAM" id="MobiDB-lite"/>
    </source>
</evidence>
<gene>
    <name evidence="4" type="ORF">AFUS01_LOCUS21782</name>
</gene>
<dbReference type="GO" id="GO:0000139">
    <property type="term" value="C:Golgi membrane"/>
    <property type="evidence" value="ECO:0007669"/>
    <property type="project" value="TreeGrafter"/>
</dbReference>
<name>A0A8J2KWY8_9HEXA</name>
<dbReference type="Pfam" id="PF01532">
    <property type="entry name" value="Glyco_hydro_47"/>
    <property type="match status" value="2"/>
</dbReference>
<proteinExistence type="predicted"/>
<dbReference type="PANTHER" id="PTHR11742">
    <property type="entry name" value="MANNOSYL-OLIGOSACCHARIDE ALPHA-1,2-MANNOSIDASE-RELATED"/>
    <property type="match status" value="1"/>
</dbReference>
<accession>A0A8J2KWY8</accession>
<comment type="caution">
    <text evidence="4">The sequence shown here is derived from an EMBL/GenBank/DDBJ whole genome shotgun (WGS) entry which is preliminary data.</text>
</comment>
<evidence type="ECO:0000313" key="5">
    <source>
        <dbReference type="Proteomes" id="UP000708208"/>
    </source>
</evidence>
<organism evidence="4 5">
    <name type="scientific">Allacma fusca</name>
    <dbReference type="NCBI Taxonomy" id="39272"/>
    <lineage>
        <taxon>Eukaryota</taxon>
        <taxon>Metazoa</taxon>
        <taxon>Ecdysozoa</taxon>
        <taxon>Arthropoda</taxon>
        <taxon>Hexapoda</taxon>
        <taxon>Collembola</taxon>
        <taxon>Symphypleona</taxon>
        <taxon>Sminthuridae</taxon>
        <taxon>Allacma</taxon>
    </lineage>
</organism>
<dbReference type="EMBL" id="CAJVCH010247106">
    <property type="protein sequence ID" value="CAG7733331.1"/>
    <property type="molecule type" value="Genomic_DNA"/>
</dbReference>
<evidence type="ECO:0000313" key="4">
    <source>
        <dbReference type="EMBL" id="CAG7733331.1"/>
    </source>
</evidence>
<feature type="coiled-coil region" evidence="2">
    <location>
        <begin position="22"/>
        <end position="49"/>
    </location>
</feature>
<dbReference type="GO" id="GO:0005783">
    <property type="term" value="C:endoplasmic reticulum"/>
    <property type="evidence" value="ECO:0007669"/>
    <property type="project" value="TreeGrafter"/>
</dbReference>